<dbReference type="PROSITE" id="PS50076">
    <property type="entry name" value="DNAJ_2"/>
    <property type="match status" value="1"/>
</dbReference>
<dbReference type="GO" id="GO:0001671">
    <property type="term" value="F:ATPase activator activity"/>
    <property type="evidence" value="ECO:0007669"/>
    <property type="project" value="InterPro"/>
</dbReference>
<evidence type="ECO:0000259" key="2">
    <source>
        <dbReference type="PROSITE" id="PS50076"/>
    </source>
</evidence>
<accession>J9D607</accession>
<organism evidence="3 4">
    <name type="scientific">Edhazardia aedis (strain USNM 41457)</name>
    <name type="common">Microsporidian parasite</name>
    <dbReference type="NCBI Taxonomy" id="1003232"/>
    <lineage>
        <taxon>Eukaryota</taxon>
        <taxon>Fungi</taxon>
        <taxon>Fungi incertae sedis</taxon>
        <taxon>Microsporidia</taxon>
        <taxon>Edhazardia</taxon>
    </lineage>
</organism>
<dbReference type="OrthoDB" id="445556at2759"/>
<evidence type="ECO:0000256" key="1">
    <source>
        <dbReference type="SAM" id="Coils"/>
    </source>
</evidence>
<name>J9D607_EDHAE</name>
<dbReference type="SUPFAM" id="SSF46565">
    <property type="entry name" value="Chaperone J-domain"/>
    <property type="match status" value="1"/>
</dbReference>
<dbReference type="HOGENOM" id="CLU_068529_3_0_1"/>
<dbReference type="PANTHER" id="PTHR14021">
    <property type="entry name" value="IRON-SULFUR CLUSTER CO-CHAPERONE PROTEIN HSCB"/>
    <property type="match status" value="1"/>
</dbReference>
<dbReference type="InterPro" id="IPR036869">
    <property type="entry name" value="J_dom_sf"/>
</dbReference>
<dbReference type="Pfam" id="PF00226">
    <property type="entry name" value="DnaJ"/>
    <property type="match status" value="1"/>
</dbReference>
<keyword evidence="1" id="KW-0175">Coiled coil</keyword>
<dbReference type="PROSITE" id="PS00636">
    <property type="entry name" value="DNAJ_1"/>
    <property type="match status" value="1"/>
</dbReference>
<proteinExistence type="predicted"/>
<dbReference type="OMA" id="LARWRYY"/>
<evidence type="ECO:0000313" key="3">
    <source>
        <dbReference type="EMBL" id="EJW02974.1"/>
    </source>
</evidence>
<dbReference type="InParanoid" id="J9D607"/>
<dbReference type="SMART" id="SM00271">
    <property type="entry name" value="DnaJ"/>
    <property type="match status" value="1"/>
</dbReference>
<dbReference type="VEuPathDB" id="MicrosporidiaDB:EDEG_02618"/>
<dbReference type="InterPro" id="IPR004640">
    <property type="entry name" value="HscB"/>
</dbReference>
<dbReference type="Gene3D" id="1.10.287.110">
    <property type="entry name" value="DnaJ domain"/>
    <property type="match status" value="1"/>
</dbReference>
<dbReference type="InterPro" id="IPR018253">
    <property type="entry name" value="DnaJ_domain_CS"/>
</dbReference>
<protein>
    <recommendedName>
        <fullName evidence="2">J domain-containing protein</fullName>
    </recommendedName>
</protein>
<feature type="coiled-coil region" evidence="1">
    <location>
        <begin position="98"/>
        <end position="125"/>
    </location>
</feature>
<reference evidence="4" key="2">
    <citation type="submission" date="2015-07" db="EMBL/GenBank/DDBJ databases">
        <title>Contrasting host-pathogen interactions and genome evolution in two generalist and specialist microsporidian pathogens of mosquitoes.</title>
        <authorList>
            <consortium name="The Broad Institute Genomics Platform"/>
            <consortium name="The Broad Institute Genome Sequencing Center for Infectious Disease"/>
            <person name="Cuomo C.A."/>
            <person name="Sanscrainte N.D."/>
            <person name="Goldberg J.M."/>
            <person name="Heiman D."/>
            <person name="Young S."/>
            <person name="Zeng Q."/>
            <person name="Becnel J.J."/>
            <person name="Birren B.W."/>
        </authorList>
    </citation>
    <scope>NUCLEOTIDE SEQUENCE [LARGE SCALE GENOMIC DNA]</scope>
    <source>
        <strain evidence="4">USNM 41457</strain>
    </source>
</reference>
<evidence type="ECO:0000313" key="4">
    <source>
        <dbReference type="Proteomes" id="UP000003163"/>
    </source>
</evidence>
<sequence>MLKERNFFKMFDIEPIFNINQKYLQKKYHQMSKIYHPDLQKSETKFQELQNAYNTLKNDYNRAVYLKQLEKGKFESHVNEKFLNKILTMEEHIENTDASKLDEVARNINKKIEKCKKKYHNEEKLSQWRYYQRLSDLISKKQEAEELKE</sequence>
<dbReference type="Proteomes" id="UP000003163">
    <property type="component" value="Unassembled WGS sequence"/>
</dbReference>
<gene>
    <name evidence="3" type="ORF">EDEG_02618</name>
</gene>
<dbReference type="STRING" id="1003232.J9D607"/>
<feature type="domain" description="J" evidence="2">
    <location>
        <begin position="6"/>
        <end position="69"/>
    </location>
</feature>
<dbReference type="EMBL" id="AFBI03000049">
    <property type="protein sequence ID" value="EJW02974.1"/>
    <property type="molecule type" value="Genomic_DNA"/>
</dbReference>
<dbReference type="CDD" id="cd06257">
    <property type="entry name" value="DnaJ"/>
    <property type="match status" value="1"/>
</dbReference>
<dbReference type="GO" id="GO:0044571">
    <property type="term" value="P:[2Fe-2S] cluster assembly"/>
    <property type="evidence" value="ECO:0007669"/>
    <property type="project" value="InterPro"/>
</dbReference>
<dbReference type="PANTHER" id="PTHR14021:SF15">
    <property type="entry name" value="IRON-SULFUR CLUSTER CO-CHAPERONE PROTEIN HSCB"/>
    <property type="match status" value="1"/>
</dbReference>
<dbReference type="InterPro" id="IPR001623">
    <property type="entry name" value="DnaJ_domain"/>
</dbReference>
<comment type="caution">
    <text evidence="3">The sequence shown here is derived from an EMBL/GenBank/DDBJ whole genome shotgun (WGS) entry which is preliminary data.</text>
</comment>
<dbReference type="GO" id="GO:0005739">
    <property type="term" value="C:mitochondrion"/>
    <property type="evidence" value="ECO:0007669"/>
    <property type="project" value="TreeGrafter"/>
</dbReference>
<reference evidence="3 4" key="1">
    <citation type="submission" date="2011-08" db="EMBL/GenBank/DDBJ databases">
        <authorList>
            <person name="Liu Z.J."/>
            <person name="Shi F.L."/>
            <person name="Lu J.Q."/>
            <person name="Li M."/>
            <person name="Wang Z.L."/>
        </authorList>
    </citation>
    <scope>NUCLEOTIDE SEQUENCE [LARGE SCALE GENOMIC DNA]</scope>
    <source>
        <strain evidence="3 4">USNM 41457</strain>
    </source>
</reference>
<keyword evidence="4" id="KW-1185">Reference proteome</keyword>
<dbReference type="AlphaFoldDB" id="J9D607"/>
<dbReference type="GO" id="GO:0051087">
    <property type="term" value="F:protein-folding chaperone binding"/>
    <property type="evidence" value="ECO:0007669"/>
    <property type="project" value="InterPro"/>
</dbReference>